<dbReference type="GO" id="GO:0003700">
    <property type="term" value="F:DNA-binding transcription factor activity"/>
    <property type="evidence" value="ECO:0007669"/>
    <property type="project" value="InterPro"/>
</dbReference>
<dbReference type="PROSITE" id="PS01124">
    <property type="entry name" value="HTH_ARAC_FAMILY_2"/>
    <property type="match status" value="1"/>
</dbReference>
<dbReference type="Pfam" id="PF12833">
    <property type="entry name" value="HTH_18"/>
    <property type="match status" value="1"/>
</dbReference>
<dbReference type="GO" id="GO:0043565">
    <property type="term" value="F:sequence-specific DNA binding"/>
    <property type="evidence" value="ECO:0007669"/>
    <property type="project" value="InterPro"/>
</dbReference>
<dbReference type="Gene3D" id="3.40.50.880">
    <property type="match status" value="1"/>
</dbReference>
<dbReference type="PANTHER" id="PTHR43280">
    <property type="entry name" value="ARAC-FAMILY TRANSCRIPTIONAL REGULATOR"/>
    <property type="match status" value="1"/>
</dbReference>
<dbReference type="InterPro" id="IPR029062">
    <property type="entry name" value="Class_I_gatase-like"/>
</dbReference>
<evidence type="ECO:0000313" key="6">
    <source>
        <dbReference type="Proteomes" id="UP000321485"/>
    </source>
</evidence>
<dbReference type="PANTHER" id="PTHR43280:SF28">
    <property type="entry name" value="HTH-TYPE TRANSCRIPTIONAL ACTIVATOR RHAS"/>
    <property type="match status" value="1"/>
</dbReference>
<evidence type="ECO:0000256" key="3">
    <source>
        <dbReference type="ARBA" id="ARBA00023163"/>
    </source>
</evidence>
<evidence type="ECO:0000256" key="2">
    <source>
        <dbReference type="ARBA" id="ARBA00023125"/>
    </source>
</evidence>
<feature type="domain" description="HTH araC/xylS-type" evidence="4">
    <location>
        <begin position="250"/>
        <end position="348"/>
    </location>
</feature>
<evidence type="ECO:0000313" key="5">
    <source>
        <dbReference type="EMBL" id="TWG38990.1"/>
    </source>
</evidence>
<evidence type="ECO:0000259" key="4">
    <source>
        <dbReference type="PROSITE" id="PS01124"/>
    </source>
</evidence>
<sequence length="363" mass="39463">MAIHRANIAMPRSSVPSATAPVFRIDIPLLPESAVGNALQFIDLLRSANLLAGLRGGVGSPRLAWRLLDAQGQPLAHQPGPLAAYTQPTAAPAEGPAFAWFIPSFHAADIPAIRSVASRHRALSRQIGIALDAGHKVLTVGNGAWLAAQSGRLQGRRCGLPWFYLAGFERDFPDIDLDAGHDLTDDGPWLSCALPHSLGEMAIALVRHALGDALAQTCASVLRPDHERARAALQANAQQHIPATRDSTLARAMAWMETHLDEPYSLARLAEAAAVSPRTLLRHFQLELSQSPLDHLHSLRCARAKVLLEVTLESVPSIATACGYADPAAFRRIFVRYTGMAPAEYRKRHALRAPRRRWRVDLT</sequence>
<gene>
    <name evidence="5" type="ORF">ATF69_0858</name>
</gene>
<dbReference type="InterPro" id="IPR009057">
    <property type="entry name" value="Homeodomain-like_sf"/>
</dbReference>
<dbReference type="SMART" id="SM00342">
    <property type="entry name" value="HTH_ARAC"/>
    <property type="match status" value="1"/>
</dbReference>
<dbReference type="SUPFAM" id="SSF52317">
    <property type="entry name" value="Class I glutamine amidotransferase-like"/>
    <property type="match status" value="1"/>
</dbReference>
<keyword evidence="3" id="KW-0804">Transcription</keyword>
<organism evidence="5 6">
    <name type="scientific">Acidovorax delafieldii</name>
    <name type="common">Pseudomonas delafieldii</name>
    <dbReference type="NCBI Taxonomy" id="47920"/>
    <lineage>
        <taxon>Bacteria</taxon>
        <taxon>Pseudomonadati</taxon>
        <taxon>Pseudomonadota</taxon>
        <taxon>Betaproteobacteria</taxon>
        <taxon>Burkholderiales</taxon>
        <taxon>Comamonadaceae</taxon>
        <taxon>Acidovorax</taxon>
    </lineage>
</organism>
<dbReference type="Gene3D" id="1.10.10.60">
    <property type="entry name" value="Homeodomain-like"/>
    <property type="match status" value="1"/>
</dbReference>
<dbReference type="Proteomes" id="UP000321485">
    <property type="component" value="Unassembled WGS sequence"/>
</dbReference>
<dbReference type="InterPro" id="IPR018060">
    <property type="entry name" value="HTH_AraC"/>
</dbReference>
<protein>
    <submittedName>
        <fullName evidence="5">Transcriptional regulator GlxA family with amidase domain</fullName>
    </submittedName>
</protein>
<proteinExistence type="predicted"/>
<keyword evidence="2" id="KW-0238">DNA-binding</keyword>
<comment type="caution">
    <text evidence="5">The sequence shown here is derived from an EMBL/GenBank/DDBJ whole genome shotgun (WGS) entry which is preliminary data.</text>
</comment>
<dbReference type="AlphaFoldDB" id="A0A561XSB7"/>
<reference evidence="5 6" key="1">
    <citation type="journal article" date="2015" name="Stand. Genomic Sci.">
        <title>Genomic Encyclopedia of Bacterial and Archaeal Type Strains, Phase III: the genomes of soil and plant-associated and newly described type strains.</title>
        <authorList>
            <person name="Whitman W.B."/>
            <person name="Woyke T."/>
            <person name="Klenk H.P."/>
            <person name="Zhou Y."/>
            <person name="Lilburn T.G."/>
            <person name="Beck B.J."/>
            <person name="De Vos P."/>
            <person name="Vandamme P."/>
            <person name="Eisen J.A."/>
            <person name="Garrity G."/>
            <person name="Hugenholtz P."/>
            <person name="Kyrpides N.C."/>
        </authorList>
    </citation>
    <scope>NUCLEOTIDE SEQUENCE [LARGE SCALE GENOMIC DNA]</scope>
    <source>
        <strain evidence="5 6">DSM 64</strain>
    </source>
</reference>
<name>A0A561XSB7_ACIDE</name>
<evidence type="ECO:0000256" key="1">
    <source>
        <dbReference type="ARBA" id="ARBA00023015"/>
    </source>
</evidence>
<accession>A0A561XSB7</accession>
<dbReference type="SUPFAM" id="SSF46689">
    <property type="entry name" value="Homeodomain-like"/>
    <property type="match status" value="2"/>
</dbReference>
<keyword evidence="1" id="KW-0805">Transcription regulation</keyword>
<dbReference type="EMBL" id="VJWE01000011">
    <property type="protein sequence ID" value="TWG38990.1"/>
    <property type="molecule type" value="Genomic_DNA"/>
</dbReference>